<evidence type="ECO:0000256" key="1">
    <source>
        <dbReference type="SAM" id="Phobius"/>
    </source>
</evidence>
<reference evidence="2" key="2">
    <citation type="journal article" date="2015" name="Fish Shellfish Immunol.">
        <title>Early steps in the European eel (Anguilla anguilla)-Vibrio vulnificus interaction in the gills: Role of the RtxA13 toxin.</title>
        <authorList>
            <person name="Callol A."/>
            <person name="Pajuelo D."/>
            <person name="Ebbesson L."/>
            <person name="Teles M."/>
            <person name="MacKenzie S."/>
            <person name="Amaro C."/>
        </authorList>
    </citation>
    <scope>NUCLEOTIDE SEQUENCE</scope>
</reference>
<keyword evidence="1" id="KW-0812">Transmembrane</keyword>
<protein>
    <submittedName>
        <fullName evidence="2">Uncharacterized protein</fullName>
    </submittedName>
</protein>
<dbReference type="EMBL" id="GBXM01020189">
    <property type="protein sequence ID" value="JAH88388.1"/>
    <property type="molecule type" value="Transcribed_RNA"/>
</dbReference>
<feature type="transmembrane region" description="Helical" evidence="1">
    <location>
        <begin position="7"/>
        <end position="25"/>
    </location>
</feature>
<name>A0A0E9WFY2_ANGAN</name>
<evidence type="ECO:0000313" key="2">
    <source>
        <dbReference type="EMBL" id="JAH88388.1"/>
    </source>
</evidence>
<reference evidence="2" key="1">
    <citation type="submission" date="2014-11" db="EMBL/GenBank/DDBJ databases">
        <authorList>
            <person name="Amaro Gonzalez C."/>
        </authorList>
    </citation>
    <scope>NUCLEOTIDE SEQUENCE</scope>
</reference>
<keyword evidence="1" id="KW-1133">Transmembrane helix</keyword>
<dbReference type="AlphaFoldDB" id="A0A0E9WFY2"/>
<proteinExistence type="predicted"/>
<sequence>MHLPTDKFRFLVCFFIYNLAIAYLLPKTDGEMQLSNLVNWMGRYGASPPNSPLMAVPL</sequence>
<keyword evidence="1" id="KW-0472">Membrane</keyword>
<organism evidence="2">
    <name type="scientific">Anguilla anguilla</name>
    <name type="common">European freshwater eel</name>
    <name type="synonym">Muraena anguilla</name>
    <dbReference type="NCBI Taxonomy" id="7936"/>
    <lineage>
        <taxon>Eukaryota</taxon>
        <taxon>Metazoa</taxon>
        <taxon>Chordata</taxon>
        <taxon>Craniata</taxon>
        <taxon>Vertebrata</taxon>
        <taxon>Euteleostomi</taxon>
        <taxon>Actinopterygii</taxon>
        <taxon>Neopterygii</taxon>
        <taxon>Teleostei</taxon>
        <taxon>Anguilliformes</taxon>
        <taxon>Anguillidae</taxon>
        <taxon>Anguilla</taxon>
    </lineage>
</organism>
<accession>A0A0E9WFY2</accession>